<dbReference type="KEGG" id="mgr:MGG_17544"/>
<keyword evidence="1" id="KW-0732">Signal</keyword>
<proteinExistence type="predicted"/>
<sequence>MRSGFLIAALCTAGAVADTELSSPKIARRSSLFAVAFQVLAAGLATRYES</sequence>
<feature type="signal peptide" evidence="1">
    <location>
        <begin position="1"/>
        <end position="17"/>
    </location>
</feature>
<dbReference type="GeneID" id="12985157"/>
<dbReference type="InParanoid" id="G4NEU5"/>
<accession>G4NEU5</accession>
<keyword evidence="3" id="KW-1185">Reference proteome</keyword>
<evidence type="ECO:0000256" key="1">
    <source>
        <dbReference type="SAM" id="SignalP"/>
    </source>
</evidence>
<dbReference type="OrthoDB" id="10533960at2759"/>
<reference key="2">
    <citation type="submission" date="2011-05" db="EMBL/GenBank/DDBJ databases">
        <title>The Genome Sequence of Magnaporthe oryzae 70-15.</title>
        <authorList>
            <consortium name="The Broad Institute Genome Sequencing Platform"/>
            <person name="Ma L.-J."/>
            <person name="Dead R."/>
            <person name="Young S.K."/>
            <person name="Zeng Q."/>
            <person name="Gargeya S."/>
            <person name="Fitzgerald M."/>
            <person name="Haas B."/>
            <person name="Abouelleil A."/>
            <person name="Alvarado L."/>
            <person name="Arachchi H.M."/>
            <person name="Berlin A."/>
            <person name="Brown A."/>
            <person name="Chapman S.B."/>
            <person name="Chen Z."/>
            <person name="Dunbar C."/>
            <person name="Freedman E."/>
            <person name="Gearin G."/>
            <person name="Gellesch M."/>
            <person name="Goldberg J."/>
            <person name="Griggs A."/>
            <person name="Gujja S."/>
            <person name="Heiman D."/>
            <person name="Howarth C."/>
            <person name="Larson L."/>
            <person name="Lui A."/>
            <person name="MacDonald P.J.P."/>
            <person name="Mehta T."/>
            <person name="Montmayeur A."/>
            <person name="Murphy C."/>
            <person name="Neiman D."/>
            <person name="Pearson M."/>
            <person name="Priest M."/>
            <person name="Roberts A."/>
            <person name="Saif S."/>
            <person name="Shea T."/>
            <person name="Shenoy N."/>
            <person name="Sisk P."/>
            <person name="Stolte C."/>
            <person name="Sykes S."/>
            <person name="Yandava C."/>
            <person name="Wortman J."/>
            <person name="Nusbaum C."/>
            <person name="Birren B."/>
        </authorList>
    </citation>
    <scope>NUCLEOTIDE SEQUENCE</scope>
    <source>
        <strain>70-15</strain>
    </source>
</reference>
<dbReference type="EMBL" id="CM001235">
    <property type="protein sequence ID" value="EHA49518.1"/>
    <property type="molecule type" value="Genomic_DNA"/>
</dbReference>
<evidence type="ECO:0000313" key="3">
    <source>
        <dbReference type="Proteomes" id="UP000009058"/>
    </source>
</evidence>
<dbReference type="HOGENOM" id="CLU_3125404_0_0_1"/>
<dbReference type="VEuPathDB" id="FungiDB:MGG_17544"/>
<protein>
    <submittedName>
        <fullName evidence="2">Uncharacterized protein</fullName>
    </submittedName>
</protein>
<dbReference type="AlphaFoldDB" id="G4NEU5"/>
<dbReference type="Proteomes" id="UP000009058">
    <property type="component" value="Chromosome 5"/>
</dbReference>
<organism evidence="2 3">
    <name type="scientific">Pyricularia oryzae (strain 70-15 / ATCC MYA-4617 / FGSC 8958)</name>
    <name type="common">Rice blast fungus</name>
    <name type="synonym">Magnaporthe oryzae</name>
    <dbReference type="NCBI Taxonomy" id="242507"/>
    <lineage>
        <taxon>Eukaryota</taxon>
        <taxon>Fungi</taxon>
        <taxon>Dikarya</taxon>
        <taxon>Ascomycota</taxon>
        <taxon>Pezizomycotina</taxon>
        <taxon>Sordariomycetes</taxon>
        <taxon>Sordariomycetidae</taxon>
        <taxon>Magnaporthales</taxon>
        <taxon>Pyriculariaceae</taxon>
        <taxon>Pyricularia</taxon>
    </lineage>
</organism>
<gene>
    <name evidence="2" type="ORF">MGG_17544</name>
</gene>
<feature type="chain" id="PRO_5003466540" evidence="1">
    <location>
        <begin position="18"/>
        <end position="50"/>
    </location>
</feature>
<evidence type="ECO:0000313" key="2">
    <source>
        <dbReference type="EMBL" id="EHA49518.1"/>
    </source>
</evidence>
<reference evidence="2 3" key="1">
    <citation type="journal article" date="2005" name="Nature">
        <title>The genome sequence of the rice blast fungus Magnaporthe grisea.</title>
        <authorList>
            <person name="Dean R.A."/>
            <person name="Talbot N.J."/>
            <person name="Ebbole D.J."/>
            <person name="Farman M.L."/>
            <person name="Mitchell T.K."/>
            <person name="Orbach M.J."/>
            <person name="Thon M."/>
            <person name="Kulkarni R."/>
            <person name="Xu J.R."/>
            <person name="Pan H."/>
            <person name="Read N.D."/>
            <person name="Lee Y.H."/>
            <person name="Carbone I."/>
            <person name="Brown D."/>
            <person name="Oh Y.Y."/>
            <person name="Donofrio N."/>
            <person name="Jeong J.S."/>
            <person name="Soanes D.M."/>
            <person name="Djonovic S."/>
            <person name="Kolomiets E."/>
            <person name="Rehmeyer C."/>
            <person name="Li W."/>
            <person name="Harding M."/>
            <person name="Kim S."/>
            <person name="Lebrun M.H."/>
            <person name="Bohnert H."/>
            <person name="Coughlan S."/>
            <person name="Butler J."/>
            <person name="Calvo S."/>
            <person name="Ma L.J."/>
            <person name="Nicol R."/>
            <person name="Purcell S."/>
            <person name="Nusbaum C."/>
            <person name="Galagan J.E."/>
            <person name="Birren B.W."/>
        </authorList>
    </citation>
    <scope>NUCLEOTIDE SEQUENCE [LARGE SCALE GENOMIC DNA]</scope>
    <source>
        <strain evidence="3">70-15 / ATCC MYA-4617 / FGSC 8958</strain>
    </source>
</reference>
<dbReference type="RefSeq" id="XP_003719102.1">
    <property type="nucleotide sequence ID" value="XM_003719054.1"/>
</dbReference>
<name>G4NEU5_PYRO7</name>